<evidence type="ECO:0000256" key="1">
    <source>
        <dbReference type="ARBA" id="ARBA00022842"/>
    </source>
</evidence>
<dbReference type="RefSeq" id="WP_258814261.1">
    <property type="nucleotide sequence ID" value="NZ_JANUGU010000012.1"/>
</dbReference>
<keyword evidence="1" id="KW-0460">Magnesium</keyword>
<dbReference type="CDD" id="cd04182">
    <property type="entry name" value="GT_2_like_f"/>
    <property type="match status" value="1"/>
</dbReference>
<comment type="caution">
    <text evidence="3">The sequence shown here is derived from an EMBL/GenBank/DDBJ whole genome shotgun (WGS) entry which is preliminary data.</text>
</comment>
<dbReference type="InterPro" id="IPR025877">
    <property type="entry name" value="MobA-like_NTP_Trfase"/>
</dbReference>
<dbReference type="Gene3D" id="3.90.550.10">
    <property type="entry name" value="Spore Coat Polysaccharide Biosynthesis Protein SpsA, Chain A"/>
    <property type="match status" value="1"/>
</dbReference>
<sequence length="190" mass="19386">MAPVGILLAAGRGSRFDPAGAANKLLARLPGGEPVVAASARHLLAVLPRVVAVCAEEGELADQLRTLGCEVTICAAAREGMGVSLSHAIRASLPASSWLVALGDMPFVQPFTIRALSDALDAGAQLAAPVAQGRRGNPVGFGDTHLAALLALRGDEGARRIVASSAVTMVDVDDPGIFADIDLPGDLQRP</sequence>
<dbReference type="Proteomes" id="UP001204621">
    <property type="component" value="Unassembled WGS sequence"/>
</dbReference>
<dbReference type="PANTHER" id="PTHR43777">
    <property type="entry name" value="MOLYBDENUM COFACTOR CYTIDYLYLTRANSFERASE"/>
    <property type="match status" value="1"/>
</dbReference>
<protein>
    <submittedName>
        <fullName evidence="3">Nucleotidyltransferase family protein</fullName>
    </submittedName>
</protein>
<proteinExistence type="predicted"/>
<dbReference type="SUPFAM" id="SSF53448">
    <property type="entry name" value="Nucleotide-diphospho-sugar transferases"/>
    <property type="match status" value="1"/>
</dbReference>
<dbReference type="EMBL" id="JANUGU010000012">
    <property type="protein sequence ID" value="MCS0661063.1"/>
    <property type="molecule type" value="Genomic_DNA"/>
</dbReference>
<feature type="domain" description="MobA-like NTP transferase" evidence="2">
    <location>
        <begin position="5"/>
        <end position="164"/>
    </location>
</feature>
<evidence type="ECO:0000259" key="2">
    <source>
        <dbReference type="Pfam" id="PF12804"/>
    </source>
</evidence>
<name>A0ABT2D495_9BURK</name>
<dbReference type="Pfam" id="PF12804">
    <property type="entry name" value="NTP_transf_3"/>
    <property type="match status" value="1"/>
</dbReference>
<reference evidence="3 4" key="1">
    <citation type="submission" date="2022-08" db="EMBL/GenBank/DDBJ databases">
        <title>Reclassification of Massilia species as members of the genera Telluria, Duganella, Pseudoduganella, Mokoshia gen. nov. and Zemynaea gen. nov. using orthogonal and non-orthogonal genome-based approaches.</title>
        <authorList>
            <person name="Bowman J.P."/>
        </authorList>
    </citation>
    <scope>NUCLEOTIDE SEQUENCE [LARGE SCALE GENOMIC DNA]</scope>
    <source>
        <strain evidence="3 4">JCM 31606</strain>
    </source>
</reference>
<evidence type="ECO:0000313" key="4">
    <source>
        <dbReference type="Proteomes" id="UP001204621"/>
    </source>
</evidence>
<dbReference type="PANTHER" id="PTHR43777:SF1">
    <property type="entry name" value="MOLYBDENUM COFACTOR CYTIDYLYLTRANSFERASE"/>
    <property type="match status" value="1"/>
</dbReference>
<evidence type="ECO:0000313" key="3">
    <source>
        <dbReference type="EMBL" id="MCS0661063.1"/>
    </source>
</evidence>
<accession>A0ABT2D495</accession>
<dbReference type="InterPro" id="IPR029044">
    <property type="entry name" value="Nucleotide-diphossugar_trans"/>
</dbReference>
<keyword evidence="4" id="KW-1185">Reference proteome</keyword>
<gene>
    <name evidence="3" type="ORF">NX778_23610</name>
</gene>
<organism evidence="3 4">
    <name type="scientific">Massilia terrae</name>
    <dbReference type="NCBI Taxonomy" id="1811224"/>
    <lineage>
        <taxon>Bacteria</taxon>
        <taxon>Pseudomonadati</taxon>
        <taxon>Pseudomonadota</taxon>
        <taxon>Betaproteobacteria</taxon>
        <taxon>Burkholderiales</taxon>
        <taxon>Oxalobacteraceae</taxon>
        <taxon>Telluria group</taxon>
        <taxon>Massilia</taxon>
    </lineage>
</organism>